<gene>
    <name evidence="1" type="ORF">ACFPJ4_10160</name>
</gene>
<evidence type="ECO:0000313" key="1">
    <source>
        <dbReference type="EMBL" id="MFC5502600.1"/>
    </source>
</evidence>
<comment type="caution">
    <text evidence="1">The sequence shown here is derived from an EMBL/GenBank/DDBJ whole genome shotgun (WGS) entry which is preliminary data.</text>
</comment>
<accession>A0ABW0NRB0</accession>
<dbReference type="Gene3D" id="3.10.450.50">
    <property type="match status" value="1"/>
</dbReference>
<dbReference type="EMBL" id="JBHSMG010000002">
    <property type="protein sequence ID" value="MFC5502600.1"/>
    <property type="molecule type" value="Genomic_DNA"/>
</dbReference>
<keyword evidence="2" id="KW-1185">Reference proteome</keyword>
<dbReference type="RefSeq" id="WP_386740625.1">
    <property type="nucleotide sequence ID" value="NZ_JBHSMG010000002.1"/>
</dbReference>
<organism evidence="1 2">
    <name type="scientific">Lysinimonas soli</name>
    <dbReference type="NCBI Taxonomy" id="1074233"/>
    <lineage>
        <taxon>Bacteria</taxon>
        <taxon>Bacillati</taxon>
        <taxon>Actinomycetota</taxon>
        <taxon>Actinomycetes</taxon>
        <taxon>Micrococcales</taxon>
        <taxon>Microbacteriaceae</taxon>
        <taxon>Lysinimonas</taxon>
    </lineage>
</organism>
<dbReference type="Pfam" id="PF17117">
    <property type="entry name" value="DUF5104"/>
    <property type="match status" value="1"/>
</dbReference>
<protein>
    <submittedName>
        <fullName evidence="1">DUF5104 domain-containing protein</fullName>
    </submittedName>
</protein>
<evidence type="ECO:0000313" key="2">
    <source>
        <dbReference type="Proteomes" id="UP001596039"/>
    </source>
</evidence>
<dbReference type="InterPro" id="IPR031344">
    <property type="entry name" value="DUF5104"/>
</dbReference>
<dbReference type="Proteomes" id="UP001596039">
    <property type="component" value="Unassembled WGS sequence"/>
</dbReference>
<proteinExistence type="predicted"/>
<sequence>MQHIADAVRNHDAAALKKMFSPRAREKATDLDGGLTYFLSVFPSGPVTWKSEGNGESGDNVFFKKATELFGHYKVSASGKTYELYFAYFSVNDFHPDEVGIYALGVEPYDADPYTASGATKPFWAWASQFDIEKHAATGIPGVYVPQK</sequence>
<reference evidence="2" key="1">
    <citation type="journal article" date="2019" name="Int. J. Syst. Evol. Microbiol.">
        <title>The Global Catalogue of Microorganisms (GCM) 10K type strain sequencing project: providing services to taxonomists for standard genome sequencing and annotation.</title>
        <authorList>
            <consortium name="The Broad Institute Genomics Platform"/>
            <consortium name="The Broad Institute Genome Sequencing Center for Infectious Disease"/>
            <person name="Wu L."/>
            <person name="Ma J."/>
        </authorList>
    </citation>
    <scope>NUCLEOTIDE SEQUENCE [LARGE SCALE GENOMIC DNA]</scope>
    <source>
        <strain evidence="2">CGMCC 4.6997</strain>
    </source>
</reference>
<name>A0ABW0NRB0_9MICO</name>